<gene>
    <name evidence="2" type="ORF">SLS56_006004</name>
</gene>
<dbReference type="InterPro" id="IPR021463">
    <property type="entry name" value="Methyltransf_34"/>
</dbReference>
<sequence length="386" mass="43217">MAPKNASAKSTKGNKNNNNKKKANPPRRIDAPRRSAEEDVEDASAKIPLQLQQLLLNIFRDAFPSRFGSDLKPLLQEVKQHLYNRDFLTAFGKDEYLEIYAVRWSPSRALGYLQIFSHLEDQIFGSKELGKDEFGDRWKVSCLGGGAGAEIVALAGFLKLLTQKSISSEEDQTGREDKATPEVAASVSVQPRFEVSAIDIANWSPIVDSLQTAITTTPSLSKYASAAAKEANVELLQPELLNTRSLQQDVLNMTADDLSAQLKDADMVTIMFTLNELYSTSIARTQAFLLRLTGVLRPESLLLVVDSPGSYSTVTLNGAEKQYPMHWLLDHTLLSSPKDAKSKDEGLKWEKVLADESRWFRLPDGLKYPIDLENMRYQIHLYRRLP</sequence>
<protein>
    <recommendedName>
        <fullName evidence="4">25S rRNA (Uridine(2843)-N(3))-methyltransferase</fullName>
    </recommendedName>
</protein>
<accession>A0ABR3SSS5</accession>
<dbReference type="EMBL" id="JAJVDC020000065">
    <property type="protein sequence ID" value="KAL1628074.1"/>
    <property type="molecule type" value="Genomic_DNA"/>
</dbReference>
<feature type="compositionally biased region" description="Low complexity" evidence="1">
    <location>
        <begin position="1"/>
        <end position="17"/>
    </location>
</feature>
<name>A0ABR3SSS5_9PEZI</name>
<keyword evidence="3" id="KW-1185">Reference proteome</keyword>
<proteinExistence type="predicted"/>
<comment type="caution">
    <text evidence="2">The sequence shown here is derived from an EMBL/GenBank/DDBJ whole genome shotgun (WGS) entry which is preliminary data.</text>
</comment>
<dbReference type="Proteomes" id="UP001521116">
    <property type="component" value="Unassembled WGS sequence"/>
</dbReference>
<organism evidence="2 3">
    <name type="scientific">Neofusicoccum ribis</name>
    <dbReference type="NCBI Taxonomy" id="45134"/>
    <lineage>
        <taxon>Eukaryota</taxon>
        <taxon>Fungi</taxon>
        <taxon>Dikarya</taxon>
        <taxon>Ascomycota</taxon>
        <taxon>Pezizomycotina</taxon>
        <taxon>Dothideomycetes</taxon>
        <taxon>Dothideomycetes incertae sedis</taxon>
        <taxon>Botryosphaeriales</taxon>
        <taxon>Botryosphaeriaceae</taxon>
        <taxon>Neofusicoccum</taxon>
    </lineage>
</organism>
<evidence type="ECO:0000313" key="2">
    <source>
        <dbReference type="EMBL" id="KAL1628074.1"/>
    </source>
</evidence>
<dbReference type="Pfam" id="PF11312">
    <property type="entry name" value="Methyltransf_34"/>
    <property type="match status" value="1"/>
</dbReference>
<evidence type="ECO:0000256" key="1">
    <source>
        <dbReference type="SAM" id="MobiDB-lite"/>
    </source>
</evidence>
<evidence type="ECO:0008006" key="4">
    <source>
        <dbReference type="Google" id="ProtNLM"/>
    </source>
</evidence>
<feature type="region of interest" description="Disordered" evidence="1">
    <location>
        <begin position="1"/>
        <end position="41"/>
    </location>
</feature>
<evidence type="ECO:0000313" key="3">
    <source>
        <dbReference type="Proteomes" id="UP001521116"/>
    </source>
</evidence>
<feature type="compositionally biased region" description="Basic and acidic residues" evidence="1">
    <location>
        <begin position="27"/>
        <end position="37"/>
    </location>
</feature>
<reference evidence="2 3" key="1">
    <citation type="submission" date="2024-02" db="EMBL/GenBank/DDBJ databases">
        <title>De novo assembly and annotation of 12 fungi associated with fruit tree decline syndrome in Ontario, Canada.</title>
        <authorList>
            <person name="Sulman M."/>
            <person name="Ellouze W."/>
            <person name="Ilyukhin E."/>
        </authorList>
    </citation>
    <scope>NUCLEOTIDE SEQUENCE [LARGE SCALE GENOMIC DNA]</scope>
    <source>
        <strain evidence="2 3">M1-105</strain>
    </source>
</reference>